<proteinExistence type="predicted"/>
<evidence type="ECO:0000256" key="1">
    <source>
        <dbReference type="SAM" id="MobiDB-lite"/>
    </source>
</evidence>
<organism evidence="2 3">
    <name type="scientific">Kitasatospora terrestris</name>
    <dbReference type="NCBI Taxonomy" id="258051"/>
    <lineage>
        <taxon>Bacteria</taxon>
        <taxon>Bacillati</taxon>
        <taxon>Actinomycetota</taxon>
        <taxon>Actinomycetes</taxon>
        <taxon>Kitasatosporales</taxon>
        <taxon>Streptomycetaceae</taxon>
        <taxon>Kitasatospora</taxon>
    </lineage>
</organism>
<name>A0ABP9DEV2_9ACTN</name>
<gene>
    <name evidence="2" type="ORF">GCM10023235_07350</name>
</gene>
<keyword evidence="3" id="KW-1185">Reference proteome</keyword>
<feature type="compositionally biased region" description="Basic residues" evidence="1">
    <location>
        <begin position="51"/>
        <end position="60"/>
    </location>
</feature>
<accession>A0ABP9DEV2</accession>
<dbReference type="RefSeq" id="WP_345695292.1">
    <property type="nucleotide sequence ID" value="NZ_BAABIS010000001.1"/>
</dbReference>
<dbReference type="EMBL" id="BAABIS010000001">
    <property type="protein sequence ID" value="GAA4835181.1"/>
    <property type="molecule type" value="Genomic_DNA"/>
</dbReference>
<evidence type="ECO:0000313" key="2">
    <source>
        <dbReference type="EMBL" id="GAA4835181.1"/>
    </source>
</evidence>
<evidence type="ECO:0000313" key="3">
    <source>
        <dbReference type="Proteomes" id="UP001501752"/>
    </source>
</evidence>
<sequence>MTPRAPGHRLRRPARPPARRHDADTRADTLLADLVPPDGTADGTAPAVVRPRGRRAAGGA</sequence>
<feature type="region of interest" description="Disordered" evidence="1">
    <location>
        <begin position="1"/>
        <end position="60"/>
    </location>
</feature>
<comment type="caution">
    <text evidence="2">The sequence shown here is derived from an EMBL/GenBank/DDBJ whole genome shotgun (WGS) entry which is preliminary data.</text>
</comment>
<reference evidence="3" key="1">
    <citation type="journal article" date="2019" name="Int. J. Syst. Evol. Microbiol.">
        <title>The Global Catalogue of Microorganisms (GCM) 10K type strain sequencing project: providing services to taxonomists for standard genome sequencing and annotation.</title>
        <authorList>
            <consortium name="The Broad Institute Genomics Platform"/>
            <consortium name="The Broad Institute Genome Sequencing Center for Infectious Disease"/>
            <person name="Wu L."/>
            <person name="Ma J."/>
        </authorList>
    </citation>
    <scope>NUCLEOTIDE SEQUENCE [LARGE SCALE GENOMIC DNA]</scope>
    <source>
        <strain evidence="3">JCM 13006</strain>
    </source>
</reference>
<protein>
    <submittedName>
        <fullName evidence="2">Uncharacterized protein</fullName>
    </submittedName>
</protein>
<feature type="compositionally biased region" description="Basic residues" evidence="1">
    <location>
        <begin position="1"/>
        <end position="18"/>
    </location>
</feature>
<dbReference type="Proteomes" id="UP001501752">
    <property type="component" value="Unassembled WGS sequence"/>
</dbReference>